<protein>
    <submittedName>
        <fullName evidence="1">MutS protein homolog 5</fullName>
    </submittedName>
</protein>
<proteinExistence type="predicted"/>
<evidence type="ECO:0000313" key="1">
    <source>
        <dbReference type="EMBL" id="CAG6656357.1"/>
    </source>
</evidence>
<accession>A0A8D8WDM7</accession>
<sequence length="124" mass="14794">MDKESSLLEERFIVSEGICEELDRRKVHAQKVCTVTSQVAQREIESLPPYVESCRIIYVPEIGYLLTIKQWKEKLTQEEMNFPGLEFKVRLHKKTQEEMNFPGLEFKVRLYKKTWCTFFTLIIM</sequence>
<dbReference type="EMBL" id="HBUF01184853">
    <property type="protein sequence ID" value="CAG6656357.1"/>
    <property type="molecule type" value="Transcribed_RNA"/>
</dbReference>
<name>A0A8D8WDM7_9HEMI</name>
<dbReference type="AlphaFoldDB" id="A0A8D8WDM7"/>
<organism evidence="1">
    <name type="scientific">Cacopsylla melanoneura</name>
    <dbReference type="NCBI Taxonomy" id="428564"/>
    <lineage>
        <taxon>Eukaryota</taxon>
        <taxon>Metazoa</taxon>
        <taxon>Ecdysozoa</taxon>
        <taxon>Arthropoda</taxon>
        <taxon>Hexapoda</taxon>
        <taxon>Insecta</taxon>
        <taxon>Pterygota</taxon>
        <taxon>Neoptera</taxon>
        <taxon>Paraneoptera</taxon>
        <taxon>Hemiptera</taxon>
        <taxon>Sternorrhyncha</taxon>
        <taxon>Psylloidea</taxon>
        <taxon>Psyllidae</taxon>
        <taxon>Psyllinae</taxon>
        <taxon>Cacopsylla</taxon>
    </lineage>
</organism>
<reference evidence="1" key="1">
    <citation type="submission" date="2021-05" db="EMBL/GenBank/DDBJ databases">
        <authorList>
            <person name="Alioto T."/>
            <person name="Alioto T."/>
            <person name="Gomez Garrido J."/>
        </authorList>
    </citation>
    <scope>NUCLEOTIDE SEQUENCE</scope>
</reference>